<dbReference type="InterPro" id="IPR000436">
    <property type="entry name" value="Sushi_SCR_CCP_dom"/>
</dbReference>
<feature type="coiled-coil region" evidence="3">
    <location>
        <begin position="60"/>
        <end position="123"/>
    </location>
</feature>
<evidence type="ECO:0000256" key="2">
    <source>
        <dbReference type="PROSITE-ProRule" id="PRU00302"/>
    </source>
</evidence>
<evidence type="ECO:0000256" key="1">
    <source>
        <dbReference type="ARBA" id="ARBA00023157"/>
    </source>
</evidence>
<evidence type="ECO:0000256" key="3">
    <source>
        <dbReference type="SAM" id="Coils"/>
    </source>
</evidence>
<comment type="caution">
    <text evidence="7">The sequence shown here is derived from an EMBL/GenBank/DDBJ whole genome shotgun (WGS) entry which is preliminary data.</text>
</comment>
<organism evidence="7 8">
    <name type="scientific">Oedothorax gibbosus</name>
    <dbReference type="NCBI Taxonomy" id="931172"/>
    <lineage>
        <taxon>Eukaryota</taxon>
        <taxon>Metazoa</taxon>
        <taxon>Ecdysozoa</taxon>
        <taxon>Arthropoda</taxon>
        <taxon>Chelicerata</taxon>
        <taxon>Arachnida</taxon>
        <taxon>Araneae</taxon>
        <taxon>Araneomorphae</taxon>
        <taxon>Entelegynae</taxon>
        <taxon>Araneoidea</taxon>
        <taxon>Linyphiidae</taxon>
        <taxon>Erigoninae</taxon>
        <taxon>Oedothorax</taxon>
    </lineage>
</organism>
<comment type="caution">
    <text evidence="2">Lacks conserved residue(s) required for the propagation of feature annotation.</text>
</comment>
<name>A0AAV6VAY2_9ARAC</name>
<feature type="domain" description="Ig-like" evidence="5">
    <location>
        <begin position="443"/>
        <end position="543"/>
    </location>
</feature>
<dbReference type="AlphaFoldDB" id="A0AAV6VAY2"/>
<protein>
    <submittedName>
        <fullName evidence="7">Uncharacterized protein</fullName>
    </submittedName>
</protein>
<dbReference type="SUPFAM" id="SSF57535">
    <property type="entry name" value="Complement control module/SCR domain"/>
    <property type="match status" value="1"/>
</dbReference>
<dbReference type="InterPro" id="IPR036179">
    <property type="entry name" value="Ig-like_dom_sf"/>
</dbReference>
<dbReference type="CDD" id="cd00033">
    <property type="entry name" value="CCP"/>
    <property type="match status" value="2"/>
</dbReference>
<keyword evidence="1 2" id="KW-1015">Disulfide bond</keyword>
<sequence length="665" mass="73380">MKAALALVSAVLVWSSSAASEGGESCLVGRPVCRVLADLADQVELVAAEVERRTTHIGRLADLEERLAMHEERHLSTTSEGDMPGESGLKEAHQEILQLKERLDSQEALYKDLLKAVEEIKKNEILPFPQPFVSNIEDNMLGDSSSDDSLLLAKVEKVEIITSEVQEELSRVRRHLEEDLNATRHDVRMLNDKFEMAAIVNRFEDRNETRETDEDKVLHFEEELDYLRAIVTDLRENSTEALGAARVNEARVAELANASEWVDTTMRKDIQNIQTQLDALAQVQLDECLTRSEIRNLTFEVLAPFDQRVALISEDLAIAEHRVDSLEKSTKHKLKDIDSKLRNATLSAMAEHVTRGERLEEAVEDASSYEAECGAPPPSPDPHLLIFPEEGGRRLGFACRPPGTYVLTLPDNVMSCVRSQWSGRLPECMRLPTEEDIQADLVPTIVVDPLVDAPNSGLGTGTRGELVAHPRTSLVLHCLYPAGAPPPSWRKIQEPADDEEGAFESVAVGPTRKSIRIPGASPADSGIYECVTPGGRANRVTLVVKSVVCPPLPPPAFHRPHPEGEERVLSTLAEVRCRGRPATARCTAEGTWEAPPGCDQREDAYPWDCPPLPAGVLFDLNGGGRSVLFRCGRAGSWLVGPAFTRCQEDGQWTHARLPECHHTAL</sequence>
<dbReference type="SUPFAM" id="SSF48726">
    <property type="entry name" value="Immunoglobulin"/>
    <property type="match status" value="1"/>
</dbReference>
<dbReference type="InterPro" id="IPR003599">
    <property type="entry name" value="Ig_sub"/>
</dbReference>
<keyword evidence="2" id="KW-0768">Sushi</keyword>
<dbReference type="SMART" id="SM00032">
    <property type="entry name" value="CCP"/>
    <property type="match status" value="3"/>
</dbReference>
<evidence type="ECO:0000313" key="8">
    <source>
        <dbReference type="Proteomes" id="UP000827092"/>
    </source>
</evidence>
<gene>
    <name evidence="7" type="ORF">JTE90_003718</name>
</gene>
<keyword evidence="8" id="KW-1185">Reference proteome</keyword>
<dbReference type="Proteomes" id="UP000827092">
    <property type="component" value="Unassembled WGS sequence"/>
</dbReference>
<dbReference type="InterPro" id="IPR007110">
    <property type="entry name" value="Ig-like_dom"/>
</dbReference>
<dbReference type="InterPro" id="IPR013783">
    <property type="entry name" value="Ig-like_fold"/>
</dbReference>
<accession>A0AAV6VAY2</accession>
<dbReference type="PROSITE" id="PS50923">
    <property type="entry name" value="SUSHI"/>
    <property type="match status" value="2"/>
</dbReference>
<evidence type="ECO:0000256" key="4">
    <source>
        <dbReference type="SAM" id="SignalP"/>
    </source>
</evidence>
<evidence type="ECO:0000259" key="6">
    <source>
        <dbReference type="PROSITE" id="PS50923"/>
    </source>
</evidence>
<proteinExistence type="predicted"/>
<feature type="chain" id="PRO_5043383788" evidence="4">
    <location>
        <begin position="19"/>
        <end position="665"/>
    </location>
</feature>
<dbReference type="CDD" id="cd00096">
    <property type="entry name" value="Ig"/>
    <property type="match status" value="1"/>
</dbReference>
<evidence type="ECO:0000259" key="5">
    <source>
        <dbReference type="PROSITE" id="PS50835"/>
    </source>
</evidence>
<dbReference type="InterPro" id="IPR035976">
    <property type="entry name" value="Sushi/SCR/CCP_sf"/>
</dbReference>
<reference evidence="7 8" key="1">
    <citation type="journal article" date="2022" name="Nat. Ecol. Evol.">
        <title>A masculinizing supergene underlies an exaggerated male reproductive morph in a spider.</title>
        <authorList>
            <person name="Hendrickx F."/>
            <person name="De Corte Z."/>
            <person name="Sonet G."/>
            <person name="Van Belleghem S.M."/>
            <person name="Kostlbacher S."/>
            <person name="Vangestel C."/>
        </authorList>
    </citation>
    <scope>NUCLEOTIDE SEQUENCE [LARGE SCALE GENOMIC DNA]</scope>
    <source>
        <strain evidence="7">W744_W776</strain>
    </source>
</reference>
<feature type="disulfide bond" evidence="2">
    <location>
        <begin position="373"/>
        <end position="416"/>
    </location>
</feature>
<feature type="domain" description="Sushi" evidence="6">
    <location>
        <begin position="371"/>
        <end position="430"/>
    </location>
</feature>
<evidence type="ECO:0000313" key="7">
    <source>
        <dbReference type="EMBL" id="KAG8193506.1"/>
    </source>
</evidence>
<dbReference type="PROSITE" id="PS50835">
    <property type="entry name" value="IG_LIKE"/>
    <property type="match status" value="1"/>
</dbReference>
<dbReference type="SMART" id="SM00409">
    <property type="entry name" value="IG"/>
    <property type="match status" value="1"/>
</dbReference>
<feature type="domain" description="Sushi" evidence="6">
    <location>
        <begin position="607"/>
        <end position="662"/>
    </location>
</feature>
<feature type="signal peptide" evidence="4">
    <location>
        <begin position="1"/>
        <end position="18"/>
    </location>
</feature>
<dbReference type="EMBL" id="JAFNEN010000119">
    <property type="protein sequence ID" value="KAG8193506.1"/>
    <property type="molecule type" value="Genomic_DNA"/>
</dbReference>
<keyword evidence="4" id="KW-0732">Signal</keyword>
<keyword evidence="3" id="KW-0175">Coiled coil</keyword>
<dbReference type="Gene3D" id="2.60.40.10">
    <property type="entry name" value="Immunoglobulins"/>
    <property type="match status" value="1"/>
</dbReference>